<dbReference type="GO" id="GO:0016705">
    <property type="term" value="F:oxidoreductase activity, acting on paired donors, with incorporation or reduction of molecular oxygen"/>
    <property type="evidence" value="ECO:0007669"/>
    <property type="project" value="InterPro"/>
</dbReference>
<evidence type="ECO:0000256" key="8">
    <source>
        <dbReference type="ARBA" id="ARBA00022989"/>
    </source>
</evidence>
<dbReference type="GO" id="GO:0005506">
    <property type="term" value="F:iron ion binding"/>
    <property type="evidence" value="ECO:0007669"/>
    <property type="project" value="InterPro"/>
</dbReference>
<dbReference type="PRINTS" id="PR00463">
    <property type="entry name" value="EP450I"/>
</dbReference>
<protein>
    <submittedName>
        <fullName evidence="15">Cytochrome P450</fullName>
    </submittedName>
</protein>
<comment type="cofactor">
    <cofactor evidence="1 13">
        <name>heme</name>
        <dbReference type="ChEBI" id="CHEBI:30413"/>
    </cofactor>
</comment>
<evidence type="ECO:0000256" key="5">
    <source>
        <dbReference type="ARBA" id="ARBA00022617"/>
    </source>
</evidence>
<keyword evidence="7 13" id="KW-0479">Metal-binding</keyword>
<dbReference type="SUPFAM" id="SSF48264">
    <property type="entry name" value="Cytochrome P450"/>
    <property type="match status" value="1"/>
</dbReference>
<keyword evidence="10 13" id="KW-0408">Iron</keyword>
<evidence type="ECO:0000256" key="7">
    <source>
        <dbReference type="ARBA" id="ARBA00022723"/>
    </source>
</evidence>
<accession>A0A8H6HAJ8</accession>
<organism evidence="15 16">
    <name type="scientific">Ephemerocybe angulata</name>
    <dbReference type="NCBI Taxonomy" id="980116"/>
    <lineage>
        <taxon>Eukaryota</taxon>
        <taxon>Fungi</taxon>
        <taxon>Dikarya</taxon>
        <taxon>Basidiomycota</taxon>
        <taxon>Agaricomycotina</taxon>
        <taxon>Agaricomycetes</taxon>
        <taxon>Agaricomycetidae</taxon>
        <taxon>Agaricales</taxon>
        <taxon>Agaricineae</taxon>
        <taxon>Psathyrellaceae</taxon>
        <taxon>Ephemerocybe</taxon>
    </lineage>
</organism>
<dbReference type="Gene3D" id="1.10.630.10">
    <property type="entry name" value="Cytochrome P450"/>
    <property type="match status" value="1"/>
</dbReference>
<dbReference type="GO" id="GO:0020037">
    <property type="term" value="F:heme binding"/>
    <property type="evidence" value="ECO:0007669"/>
    <property type="project" value="InterPro"/>
</dbReference>
<sequence length="546" mass="60508">MLSFDASFFQDLSRGVWRSDVVAVLLVVFLVRLFLKSRSRIRSTQLHGPKSNNVLFGVLPQVSPGSGGMDNYFKKAIEDYGTVFNLPSGFGRQDLVGCDAKAISHILSRDTFTYYRPAFARVLTDILFGKGIFSLENDGHRRLRKALTPAFSNAAIRSYIETFNDNSSKMKAAWDSIIDAAAGGSATIEVQQWMNNLALENLGRTGFSHHFGTLEGKRPELIDAFDSFQSPGNMGFASKMVFLLSTNFPVLLNLPTKHTKMMRRVRYAMKGIADDVLEKAKAELETNAAGEKITDKSIVGLLIKAESTSGNLSMTSEEVLAQMNSLFFAGYETTSTTLTWALIELCRNPQVQEKLRQEVNTKLQGADPTWEEITLGLPYLDAVTQETLRVHGPVHNIRREAFEDDVLPLSKPIQTASGTSTSEIIVAKGQGIHIPTTCMNTSEDLWGPDANQYKPERWLGELSPGAQAIQGHHHVLSFGEGQRFCLGRHFALANFKSALVNLVRHYSFELPNGKDTIIGKHFGAINRPKVEGEKGPRVPLLIRRVD</sequence>
<comment type="caution">
    <text evidence="15">The sequence shown here is derived from an EMBL/GenBank/DDBJ whole genome shotgun (WGS) entry which is preliminary data.</text>
</comment>
<dbReference type="InterPro" id="IPR001128">
    <property type="entry name" value="Cyt_P450"/>
</dbReference>
<evidence type="ECO:0000256" key="12">
    <source>
        <dbReference type="ARBA" id="ARBA00023136"/>
    </source>
</evidence>
<dbReference type="PANTHER" id="PTHR24305:SF166">
    <property type="entry name" value="CYTOCHROME P450 12A4, MITOCHONDRIAL-RELATED"/>
    <property type="match status" value="1"/>
</dbReference>
<evidence type="ECO:0000313" key="16">
    <source>
        <dbReference type="Proteomes" id="UP000521943"/>
    </source>
</evidence>
<dbReference type="InterPro" id="IPR017972">
    <property type="entry name" value="Cyt_P450_CS"/>
</dbReference>
<comment type="subcellular location">
    <subcellularLocation>
        <location evidence="2">Membrane</location>
    </subcellularLocation>
</comment>
<keyword evidence="8" id="KW-1133">Transmembrane helix</keyword>
<name>A0A8H6HAJ8_9AGAR</name>
<dbReference type="PROSITE" id="PS00086">
    <property type="entry name" value="CYTOCHROME_P450"/>
    <property type="match status" value="1"/>
</dbReference>
<dbReference type="OrthoDB" id="1470350at2759"/>
<feature type="binding site" description="axial binding residue" evidence="13">
    <location>
        <position position="485"/>
    </location>
    <ligand>
        <name>heme</name>
        <dbReference type="ChEBI" id="CHEBI:30413"/>
    </ligand>
    <ligandPart>
        <name>Fe</name>
        <dbReference type="ChEBI" id="CHEBI:18248"/>
    </ligandPart>
</feature>
<dbReference type="InterPro" id="IPR050121">
    <property type="entry name" value="Cytochrome_P450_monoxygenase"/>
</dbReference>
<dbReference type="AlphaFoldDB" id="A0A8H6HAJ8"/>
<evidence type="ECO:0000256" key="9">
    <source>
        <dbReference type="ARBA" id="ARBA00023002"/>
    </source>
</evidence>
<keyword evidence="6" id="KW-0812">Transmembrane</keyword>
<evidence type="ECO:0000256" key="14">
    <source>
        <dbReference type="RuleBase" id="RU000461"/>
    </source>
</evidence>
<evidence type="ECO:0000256" key="1">
    <source>
        <dbReference type="ARBA" id="ARBA00001971"/>
    </source>
</evidence>
<evidence type="ECO:0000256" key="13">
    <source>
        <dbReference type="PIRSR" id="PIRSR602401-1"/>
    </source>
</evidence>
<keyword evidence="9 14" id="KW-0560">Oxidoreductase</keyword>
<keyword evidence="5 13" id="KW-0349">Heme</keyword>
<comment type="pathway">
    <text evidence="3">Secondary metabolite biosynthesis; terpenoid biosynthesis.</text>
</comment>
<evidence type="ECO:0000256" key="6">
    <source>
        <dbReference type="ARBA" id="ARBA00022692"/>
    </source>
</evidence>
<dbReference type="Proteomes" id="UP000521943">
    <property type="component" value="Unassembled WGS sequence"/>
</dbReference>
<dbReference type="GO" id="GO:0004497">
    <property type="term" value="F:monooxygenase activity"/>
    <property type="evidence" value="ECO:0007669"/>
    <property type="project" value="UniProtKB-KW"/>
</dbReference>
<proteinExistence type="inferred from homology"/>
<evidence type="ECO:0000256" key="11">
    <source>
        <dbReference type="ARBA" id="ARBA00023033"/>
    </source>
</evidence>
<evidence type="ECO:0000256" key="10">
    <source>
        <dbReference type="ARBA" id="ARBA00023004"/>
    </source>
</evidence>
<dbReference type="PRINTS" id="PR00385">
    <property type="entry name" value="P450"/>
</dbReference>
<dbReference type="PANTHER" id="PTHR24305">
    <property type="entry name" value="CYTOCHROME P450"/>
    <property type="match status" value="1"/>
</dbReference>
<dbReference type="InterPro" id="IPR002401">
    <property type="entry name" value="Cyt_P450_E_grp-I"/>
</dbReference>
<dbReference type="Pfam" id="PF00067">
    <property type="entry name" value="p450"/>
    <property type="match status" value="1"/>
</dbReference>
<dbReference type="InterPro" id="IPR036396">
    <property type="entry name" value="Cyt_P450_sf"/>
</dbReference>
<dbReference type="GO" id="GO:0016020">
    <property type="term" value="C:membrane"/>
    <property type="evidence" value="ECO:0007669"/>
    <property type="project" value="UniProtKB-SubCell"/>
</dbReference>
<evidence type="ECO:0000256" key="2">
    <source>
        <dbReference type="ARBA" id="ARBA00004370"/>
    </source>
</evidence>
<dbReference type="EMBL" id="JACGCI010000142">
    <property type="protein sequence ID" value="KAF6743505.1"/>
    <property type="molecule type" value="Genomic_DNA"/>
</dbReference>
<gene>
    <name evidence="15" type="ORF">DFP72DRAFT_932742</name>
</gene>
<evidence type="ECO:0000256" key="4">
    <source>
        <dbReference type="ARBA" id="ARBA00010617"/>
    </source>
</evidence>
<comment type="similarity">
    <text evidence="4 14">Belongs to the cytochrome P450 family.</text>
</comment>
<evidence type="ECO:0000256" key="3">
    <source>
        <dbReference type="ARBA" id="ARBA00004721"/>
    </source>
</evidence>
<reference evidence="15 16" key="1">
    <citation type="submission" date="2020-07" db="EMBL/GenBank/DDBJ databases">
        <title>Comparative genomics of pyrophilous fungi reveals a link between fire events and developmental genes.</title>
        <authorList>
            <consortium name="DOE Joint Genome Institute"/>
            <person name="Steindorff A.S."/>
            <person name="Carver A."/>
            <person name="Calhoun S."/>
            <person name="Stillman K."/>
            <person name="Liu H."/>
            <person name="Lipzen A."/>
            <person name="Pangilinan J."/>
            <person name="Labutti K."/>
            <person name="Bruns T.D."/>
            <person name="Grigoriev I.V."/>
        </authorList>
    </citation>
    <scope>NUCLEOTIDE SEQUENCE [LARGE SCALE GENOMIC DNA]</scope>
    <source>
        <strain evidence="15 16">CBS 144469</strain>
    </source>
</reference>
<evidence type="ECO:0000313" key="15">
    <source>
        <dbReference type="EMBL" id="KAF6743505.1"/>
    </source>
</evidence>
<keyword evidence="12" id="KW-0472">Membrane</keyword>
<keyword evidence="11 14" id="KW-0503">Monooxygenase</keyword>
<keyword evidence="16" id="KW-1185">Reference proteome</keyword>